<protein>
    <submittedName>
        <fullName evidence="1">Uncharacterized protein</fullName>
    </submittedName>
</protein>
<proteinExistence type="predicted"/>
<evidence type="ECO:0000313" key="1">
    <source>
        <dbReference type="EMBL" id="CAM07816.1"/>
    </source>
</evidence>
<gene>
    <name evidence="1" type="ordered locus">NMA0540</name>
</gene>
<sequence>MIRMKTSTVVFGGFFMADNGERIQIPVLENPDIREINHFFSVSNFEKKAGVLVFRIIPEPEFGHTELTVYFEKGYYLPMIQTILEGGDIEVKNLKTENYSGKAREILGDSYPIEHTSKNISTIQNIISEFMIQKQTPAPII</sequence>
<dbReference type="HOGENOM" id="CLU_1853070_0_0_4"/>
<dbReference type="KEGG" id="nma:NMA0540"/>
<dbReference type="EnsemblBacteria" id="CAM07816">
    <property type="protein sequence ID" value="CAM07816"/>
    <property type="gene ID" value="NMA0540"/>
</dbReference>
<evidence type="ECO:0000313" key="2">
    <source>
        <dbReference type="Proteomes" id="UP000000626"/>
    </source>
</evidence>
<dbReference type="Pfam" id="PF21852">
    <property type="entry name" value="DUF6911"/>
    <property type="match status" value="1"/>
</dbReference>
<dbReference type="EMBL" id="AL157959">
    <property type="protein sequence ID" value="CAM07816.1"/>
    <property type="molecule type" value="Genomic_DNA"/>
</dbReference>
<dbReference type="Proteomes" id="UP000000626">
    <property type="component" value="Chromosome"/>
</dbReference>
<reference evidence="1 2" key="1">
    <citation type="journal article" date="2000" name="Nature">
        <title>Complete DNA sequence of a serogroup A strain of Neisseria meningitidis Z2491.</title>
        <authorList>
            <person name="Parkhill J."/>
            <person name="Achtman M."/>
            <person name="James K.D."/>
            <person name="Bentley S.D."/>
            <person name="Churcher C."/>
            <person name="Klee S.R."/>
            <person name="Morelli G."/>
            <person name="Basham D."/>
            <person name="Brown D."/>
            <person name="Chillingworth T."/>
            <person name="Davies R.M."/>
            <person name="Davis P."/>
            <person name="Devlin K."/>
            <person name="Feltwell T."/>
            <person name="Hamlin N."/>
            <person name="Holroyd S."/>
            <person name="Jagels K."/>
            <person name="Leather S."/>
            <person name="Moule S."/>
            <person name="Mungall K."/>
            <person name="Quail M.A."/>
            <person name="Rajandream M.A."/>
            <person name="Rutherford K.M."/>
            <person name="Simmonds M."/>
            <person name="Skelton J."/>
            <person name="Whitehead S."/>
            <person name="Spratt B.G."/>
            <person name="Barrell B.G."/>
        </authorList>
    </citation>
    <scope>NUCLEOTIDE SEQUENCE [LARGE SCALE GENOMIC DNA]</scope>
    <source>
        <strain evidence="2">DSM 15465 / Z2491</strain>
    </source>
</reference>
<accession>A0A0U1RHI0</accession>
<dbReference type="AlphaFoldDB" id="A0A0U1RHI0"/>
<name>A0A0U1RHI0_NEIMA</name>
<organism evidence="1 2">
    <name type="scientific">Neisseria meningitidis serogroup A / serotype 4A (strain DSM 15465 / Z2491)</name>
    <dbReference type="NCBI Taxonomy" id="122587"/>
    <lineage>
        <taxon>Bacteria</taxon>
        <taxon>Pseudomonadati</taxon>
        <taxon>Pseudomonadota</taxon>
        <taxon>Betaproteobacteria</taxon>
        <taxon>Neisseriales</taxon>
        <taxon>Neisseriaceae</taxon>
        <taxon>Neisseria</taxon>
    </lineage>
</organism>
<dbReference type="InterPro" id="IPR054205">
    <property type="entry name" value="DUF6911"/>
</dbReference>